<dbReference type="PROSITE" id="PS50268">
    <property type="entry name" value="CADHERIN_2"/>
    <property type="match status" value="1"/>
</dbReference>
<name>A0A4E0REZ5_FASHE</name>
<dbReference type="Gene3D" id="2.60.40.60">
    <property type="entry name" value="Cadherins"/>
    <property type="match status" value="1"/>
</dbReference>
<evidence type="ECO:0000259" key="3">
    <source>
        <dbReference type="PROSITE" id="PS50268"/>
    </source>
</evidence>
<evidence type="ECO:0000256" key="1">
    <source>
        <dbReference type="PROSITE-ProRule" id="PRU00043"/>
    </source>
</evidence>
<accession>A0A4E0REZ5</accession>
<comment type="caution">
    <text evidence="4">The sequence shown here is derived from an EMBL/GenBank/DDBJ whole genome shotgun (WGS) entry which is preliminary data.</text>
</comment>
<dbReference type="InterPro" id="IPR002126">
    <property type="entry name" value="Cadherin-like_dom"/>
</dbReference>
<keyword evidence="1" id="KW-0106">Calcium</keyword>
<proteinExistence type="predicted"/>
<evidence type="ECO:0000313" key="5">
    <source>
        <dbReference type="Proteomes" id="UP000230066"/>
    </source>
</evidence>
<dbReference type="CDD" id="cd11304">
    <property type="entry name" value="Cadherin_repeat"/>
    <property type="match status" value="1"/>
</dbReference>
<keyword evidence="5" id="KW-1185">Reference proteome</keyword>
<gene>
    <name evidence="4" type="ORF">D915_009353</name>
</gene>
<dbReference type="GO" id="GO:0007156">
    <property type="term" value="P:homophilic cell adhesion via plasma membrane adhesion molecules"/>
    <property type="evidence" value="ECO:0007669"/>
    <property type="project" value="InterPro"/>
</dbReference>
<feature type="chain" id="PRO_5020037467" evidence="2">
    <location>
        <begin position="18"/>
        <end position="289"/>
    </location>
</feature>
<dbReference type="AlphaFoldDB" id="A0A4E0REZ5"/>
<feature type="domain" description="Cadherin" evidence="3">
    <location>
        <begin position="157"/>
        <end position="285"/>
    </location>
</feature>
<dbReference type="EMBL" id="JXXN02005530">
    <property type="protein sequence ID" value="THD19837.1"/>
    <property type="molecule type" value="Genomic_DNA"/>
</dbReference>
<dbReference type="InterPro" id="IPR015919">
    <property type="entry name" value="Cadherin-like_sf"/>
</dbReference>
<reference evidence="4" key="1">
    <citation type="submission" date="2019-03" db="EMBL/GenBank/DDBJ databases">
        <title>Improved annotation for the trematode Fasciola hepatica.</title>
        <authorList>
            <person name="Choi Y.-J."/>
            <person name="Martin J."/>
            <person name="Mitreva M."/>
        </authorList>
    </citation>
    <scope>NUCLEOTIDE SEQUENCE [LARGE SCALE GENOMIC DNA]</scope>
</reference>
<dbReference type="Proteomes" id="UP000230066">
    <property type="component" value="Unassembled WGS sequence"/>
</dbReference>
<sequence length="289" mass="32287">MLVQCIIVLGILGNCFSVEFYIPVLTESQITWNFDSDPGSIFHGYIIEKSQEIFVYPPLHVNLAPTSKLCHLHLLPTATHAVPNFISTEVSDAESGRAKLVLNESALYDDRLRGNFPPGSGVFHLKVVGEDCNHPHHRTKPWALNLLLVPTEQPVWAERHYTFQVDSNLPAGDIVGKVTAYAALDPERGLENRLGDDTGMCNYAIDHPDNNLFDINGHGVIRSRIPLQRHSAQIFSINVTAFDCHTPVPRRSTVRVDVIVRTSCTIEWKGKSSGLCEVFSHHPYFLKLS</sequence>
<protein>
    <submittedName>
        <fullName evidence="4">Calsyntenin-1</fullName>
    </submittedName>
</protein>
<organism evidence="4 5">
    <name type="scientific">Fasciola hepatica</name>
    <name type="common">Liver fluke</name>
    <dbReference type="NCBI Taxonomy" id="6192"/>
    <lineage>
        <taxon>Eukaryota</taxon>
        <taxon>Metazoa</taxon>
        <taxon>Spiralia</taxon>
        <taxon>Lophotrochozoa</taxon>
        <taxon>Platyhelminthes</taxon>
        <taxon>Trematoda</taxon>
        <taxon>Digenea</taxon>
        <taxon>Plagiorchiida</taxon>
        <taxon>Echinostomata</taxon>
        <taxon>Echinostomatoidea</taxon>
        <taxon>Fasciolidae</taxon>
        <taxon>Fasciola</taxon>
    </lineage>
</organism>
<evidence type="ECO:0000256" key="2">
    <source>
        <dbReference type="SAM" id="SignalP"/>
    </source>
</evidence>
<dbReference type="GO" id="GO:0016020">
    <property type="term" value="C:membrane"/>
    <property type="evidence" value="ECO:0007669"/>
    <property type="project" value="InterPro"/>
</dbReference>
<feature type="signal peptide" evidence="2">
    <location>
        <begin position="1"/>
        <end position="17"/>
    </location>
</feature>
<dbReference type="SUPFAM" id="SSF49313">
    <property type="entry name" value="Cadherin-like"/>
    <property type="match status" value="1"/>
</dbReference>
<evidence type="ECO:0000313" key="4">
    <source>
        <dbReference type="EMBL" id="THD19837.1"/>
    </source>
</evidence>
<keyword evidence="2" id="KW-0732">Signal</keyword>
<dbReference type="GO" id="GO:0005509">
    <property type="term" value="F:calcium ion binding"/>
    <property type="evidence" value="ECO:0007669"/>
    <property type="project" value="UniProtKB-UniRule"/>
</dbReference>